<dbReference type="Proteomes" id="UP001400965">
    <property type="component" value="Unassembled WGS sequence"/>
</dbReference>
<dbReference type="PROSITE" id="PS51365">
    <property type="entry name" value="RENAL_DIPEPTIDASE_2"/>
    <property type="match status" value="1"/>
</dbReference>
<organism evidence="1 2">
    <name type="scientific">Paraclostridium tenue</name>
    <dbReference type="NCBI Taxonomy" id="1737"/>
    <lineage>
        <taxon>Bacteria</taxon>
        <taxon>Bacillati</taxon>
        <taxon>Bacillota</taxon>
        <taxon>Clostridia</taxon>
        <taxon>Peptostreptococcales</taxon>
        <taxon>Peptostreptococcaceae</taxon>
        <taxon>Paraclostridium</taxon>
    </lineage>
</organism>
<accession>A0ABN1M8C1</accession>
<proteinExistence type="predicted"/>
<gene>
    <name evidence="1" type="ORF">GCM10008917_21950</name>
</gene>
<dbReference type="Gene3D" id="3.20.20.140">
    <property type="entry name" value="Metal-dependent hydrolases"/>
    <property type="match status" value="1"/>
</dbReference>
<evidence type="ECO:0000313" key="2">
    <source>
        <dbReference type="Proteomes" id="UP001400965"/>
    </source>
</evidence>
<dbReference type="RefSeq" id="WP_346045903.1">
    <property type="nucleotide sequence ID" value="NZ_BAAACP010000013.1"/>
</dbReference>
<comment type="caution">
    <text evidence="1">The sequence shown here is derived from an EMBL/GenBank/DDBJ whole genome shotgun (WGS) entry which is preliminary data.</text>
</comment>
<sequence length="313" mass="35198">MKFIDLHCDTIDKLISIKEDDKLKINSHSVDIEKLMKGNCLAQTFALYVDIENCKEPNKHCMNMVNKFHKEVNLNDDLISLATNYKEIIDNEKKGKVSALLSIEEGAVLEGNIENLNKFYNLGVRMITLTWNHENEIGYPHIKPEYNAKGLKDFGIEVVNKMNELGMIVDVSHLSDAGFYDVAKLSKTPFIATHSNARKITNHSRNLTDDMIKTLANSGGVTGINFCSAFIGDTPKTMIKDMINHIKHIKNIGGIDVIALGSDFDGIGCEVEIKDASEMGKLAIQLEREGFKTEEIEKIYYKNALRVIKDVMK</sequence>
<dbReference type="CDD" id="cd01301">
    <property type="entry name" value="rDP_like"/>
    <property type="match status" value="1"/>
</dbReference>
<reference evidence="1 2" key="1">
    <citation type="journal article" date="2019" name="Int. J. Syst. Evol. Microbiol.">
        <title>The Global Catalogue of Microorganisms (GCM) 10K type strain sequencing project: providing services to taxonomists for standard genome sequencing and annotation.</title>
        <authorList>
            <consortium name="The Broad Institute Genomics Platform"/>
            <consortium name="The Broad Institute Genome Sequencing Center for Infectious Disease"/>
            <person name="Wu L."/>
            <person name="Ma J."/>
        </authorList>
    </citation>
    <scope>NUCLEOTIDE SEQUENCE [LARGE SCALE GENOMIC DNA]</scope>
    <source>
        <strain evidence="1 2">JCM 6486</strain>
    </source>
</reference>
<dbReference type="PANTHER" id="PTHR10443">
    <property type="entry name" value="MICROSOMAL DIPEPTIDASE"/>
    <property type="match status" value="1"/>
</dbReference>
<protein>
    <submittedName>
        <fullName evidence="1">Dipeptidase</fullName>
    </submittedName>
</protein>
<dbReference type="SUPFAM" id="SSF51556">
    <property type="entry name" value="Metallo-dependent hydrolases"/>
    <property type="match status" value="1"/>
</dbReference>
<evidence type="ECO:0000313" key="1">
    <source>
        <dbReference type="EMBL" id="GAA0865257.1"/>
    </source>
</evidence>
<dbReference type="EMBL" id="BAAACP010000013">
    <property type="protein sequence ID" value="GAA0865257.1"/>
    <property type="molecule type" value="Genomic_DNA"/>
</dbReference>
<dbReference type="PANTHER" id="PTHR10443:SF12">
    <property type="entry name" value="DIPEPTIDASE"/>
    <property type="match status" value="1"/>
</dbReference>
<dbReference type="InterPro" id="IPR008257">
    <property type="entry name" value="Pept_M19"/>
</dbReference>
<keyword evidence="2" id="KW-1185">Reference proteome</keyword>
<dbReference type="InterPro" id="IPR032466">
    <property type="entry name" value="Metal_Hydrolase"/>
</dbReference>
<dbReference type="Pfam" id="PF01244">
    <property type="entry name" value="Peptidase_M19"/>
    <property type="match status" value="1"/>
</dbReference>
<name>A0ABN1M8C1_9FIRM</name>